<proteinExistence type="inferred from homology"/>
<dbReference type="GO" id="GO:0015205">
    <property type="term" value="F:nucleobase transmembrane transporter activity"/>
    <property type="evidence" value="ECO:0007669"/>
    <property type="project" value="TreeGrafter"/>
</dbReference>
<organism evidence="9 10">
    <name type="scientific">Suillus plorans</name>
    <dbReference type="NCBI Taxonomy" id="116603"/>
    <lineage>
        <taxon>Eukaryota</taxon>
        <taxon>Fungi</taxon>
        <taxon>Dikarya</taxon>
        <taxon>Basidiomycota</taxon>
        <taxon>Agaricomycotina</taxon>
        <taxon>Agaricomycetes</taxon>
        <taxon>Agaricomycetidae</taxon>
        <taxon>Boletales</taxon>
        <taxon>Suillineae</taxon>
        <taxon>Suillaceae</taxon>
        <taxon>Suillus</taxon>
    </lineage>
</organism>
<name>A0A9P7AMG2_9AGAM</name>
<reference evidence="9" key="1">
    <citation type="journal article" date="2020" name="New Phytol.">
        <title>Comparative genomics reveals dynamic genome evolution in host specialist ectomycorrhizal fungi.</title>
        <authorList>
            <person name="Lofgren L.A."/>
            <person name="Nguyen N.H."/>
            <person name="Vilgalys R."/>
            <person name="Ruytinx J."/>
            <person name="Liao H.L."/>
            <person name="Branco S."/>
            <person name="Kuo A."/>
            <person name="LaButti K."/>
            <person name="Lipzen A."/>
            <person name="Andreopoulos W."/>
            <person name="Pangilinan J."/>
            <person name="Riley R."/>
            <person name="Hundley H."/>
            <person name="Na H."/>
            <person name="Barry K."/>
            <person name="Grigoriev I.V."/>
            <person name="Stajich J.E."/>
            <person name="Kennedy P.G."/>
        </authorList>
    </citation>
    <scope>NUCLEOTIDE SEQUENCE</scope>
    <source>
        <strain evidence="9">S12</strain>
    </source>
</reference>
<dbReference type="PIRSF" id="PIRSF016379">
    <property type="entry name" value="ENT"/>
    <property type="match status" value="1"/>
</dbReference>
<dbReference type="PANTHER" id="PTHR10332">
    <property type="entry name" value="EQUILIBRATIVE NUCLEOSIDE TRANSPORTER"/>
    <property type="match status" value="1"/>
</dbReference>
<protein>
    <submittedName>
        <fullName evidence="9">Nucleoside transporter-domain-containing protein</fullName>
    </submittedName>
</protein>
<feature type="transmembrane region" description="Helical" evidence="8">
    <location>
        <begin position="303"/>
        <end position="323"/>
    </location>
</feature>
<dbReference type="Pfam" id="PF01733">
    <property type="entry name" value="Nucleoside_tran"/>
    <property type="match status" value="1"/>
</dbReference>
<comment type="caution">
    <text evidence="9">The sequence shown here is derived from an EMBL/GenBank/DDBJ whole genome shotgun (WGS) entry which is preliminary data.</text>
</comment>
<dbReference type="Proteomes" id="UP000719766">
    <property type="component" value="Unassembled WGS sequence"/>
</dbReference>
<dbReference type="GO" id="GO:0000329">
    <property type="term" value="C:fungal-type vacuole membrane"/>
    <property type="evidence" value="ECO:0007669"/>
    <property type="project" value="TreeGrafter"/>
</dbReference>
<dbReference type="InterPro" id="IPR036259">
    <property type="entry name" value="MFS_trans_sf"/>
</dbReference>
<comment type="subcellular location">
    <subcellularLocation>
        <location evidence="1">Membrane</location>
        <topology evidence="1">Multi-pass membrane protein</topology>
    </subcellularLocation>
</comment>
<keyword evidence="5 8" id="KW-1133">Transmembrane helix</keyword>
<feature type="transmembrane region" description="Helical" evidence="8">
    <location>
        <begin position="449"/>
        <end position="473"/>
    </location>
</feature>
<dbReference type="SUPFAM" id="SSF103473">
    <property type="entry name" value="MFS general substrate transporter"/>
    <property type="match status" value="1"/>
</dbReference>
<comment type="similarity">
    <text evidence="2">Belongs to the SLC29A/ENT transporter (TC 2.A.57) family.</text>
</comment>
<dbReference type="EMBL" id="JABBWE010000036">
    <property type="protein sequence ID" value="KAG1792411.1"/>
    <property type="molecule type" value="Genomic_DNA"/>
</dbReference>
<feature type="compositionally biased region" description="Basic and acidic residues" evidence="7">
    <location>
        <begin position="28"/>
        <end position="37"/>
    </location>
</feature>
<keyword evidence="6 8" id="KW-0472">Membrane</keyword>
<feature type="transmembrane region" description="Helical" evidence="8">
    <location>
        <begin position="228"/>
        <end position="249"/>
    </location>
</feature>
<keyword evidence="3" id="KW-0813">Transport</keyword>
<keyword evidence="4 8" id="KW-0812">Transmembrane</keyword>
<evidence type="ECO:0000256" key="7">
    <source>
        <dbReference type="SAM" id="MobiDB-lite"/>
    </source>
</evidence>
<dbReference type="AlphaFoldDB" id="A0A9P7AMG2"/>
<keyword evidence="10" id="KW-1185">Reference proteome</keyword>
<evidence type="ECO:0000256" key="1">
    <source>
        <dbReference type="ARBA" id="ARBA00004141"/>
    </source>
</evidence>
<dbReference type="PANTHER" id="PTHR10332:SF88">
    <property type="entry name" value="EQUILIBRATIVE NUCLEOSIDE TRANSPORTER 1, ISOFORM A"/>
    <property type="match status" value="1"/>
</dbReference>
<dbReference type="GO" id="GO:0005886">
    <property type="term" value="C:plasma membrane"/>
    <property type="evidence" value="ECO:0007669"/>
    <property type="project" value="TreeGrafter"/>
</dbReference>
<gene>
    <name evidence="9" type="ORF">HD556DRAFT_1379307</name>
</gene>
<accession>A0A9P7AMG2</accession>
<evidence type="ECO:0000256" key="5">
    <source>
        <dbReference type="ARBA" id="ARBA00022989"/>
    </source>
</evidence>
<evidence type="ECO:0000256" key="3">
    <source>
        <dbReference type="ARBA" id="ARBA00022448"/>
    </source>
</evidence>
<evidence type="ECO:0000256" key="6">
    <source>
        <dbReference type="ARBA" id="ARBA00023136"/>
    </source>
</evidence>
<dbReference type="InterPro" id="IPR002259">
    <property type="entry name" value="Eqnu_transpt"/>
</dbReference>
<evidence type="ECO:0000256" key="4">
    <source>
        <dbReference type="ARBA" id="ARBA00022692"/>
    </source>
</evidence>
<sequence>MNIRASGSNVGGGVSRITTEVEHDDSDNDRTIMDISRPQDMRGDPRIRWVYFMLGAATLLSWNAMINANPFFMSRLSGSPLRTSFSSYLSSVFTASNVVALGYAIMTSKQSSPSRRAFWSTAFTSAIVTILFLTTFLHLSPAPFFYFIMISAFCLSGCASYLSNSVFAGAALFGAPYMQSMMSGQAAVAVAVSSVQVISSAISIWGTTPVALAIGDTDPDGKAEEKSARIFFGISALFMIATLLAYRWLASLQIYTTTMGALEDNVKARIISDEADERQPLLPAALPSAVEGNQIFRVLKTNFIYNFAVGFVFTVTLAVYPAITVTIKPTNPNTHPLLFSAVHFLVFSFGDFLGRYMCSFPRLIIWSARRVLALTFLRILFIPAFLLCNVELSLHVTPFISSDLVYMLLLCALGVSNGYVSTLCMLGAPSLEHNRRLKGRQEDVDVASTVAAFCLIVGLAVGGFASFGVRAIICNCDPFTS</sequence>
<evidence type="ECO:0000313" key="9">
    <source>
        <dbReference type="EMBL" id="KAG1792411.1"/>
    </source>
</evidence>
<evidence type="ECO:0000256" key="2">
    <source>
        <dbReference type="ARBA" id="ARBA00007965"/>
    </source>
</evidence>
<feature type="transmembrane region" description="Helical" evidence="8">
    <location>
        <begin position="117"/>
        <end position="139"/>
    </location>
</feature>
<feature type="transmembrane region" description="Helical" evidence="8">
    <location>
        <begin position="145"/>
        <end position="174"/>
    </location>
</feature>
<feature type="transmembrane region" description="Helical" evidence="8">
    <location>
        <begin position="47"/>
        <end position="65"/>
    </location>
</feature>
<dbReference type="OrthoDB" id="10261753at2759"/>
<evidence type="ECO:0000313" key="10">
    <source>
        <dbReference type="Proteomes" id="UP000719766"/>
    </source>
</evidence>
<feature type="transmembrane region" description="Helical" evidence="8">
    <location>
        <begin position="186"/>
        <end position="208"/>
    </location>
</feature>
<dbReference type="RefSeq" id="XP_041159024.1">
    <property type="nucleotide sequence ID" value="XM_041303186.1"/>
</dbReference>
<feature type="transmembrane region" description="Helical" evidence="8">
    <location>
        <begin position="404"/>
        <end position="428"/>
    </location>
</feature>
<dbReference type="GO" id="GO:0034257">
    <property type="term" value="F:nicotinamide riboside transmembrane transporter activity"/>
    <property type="evidence" value="ECO:0007669"/>
    <property type="project" value="TreeGrafter"/>
</dbReference>
<feature type="transmembrane region" description="Helical" evidence="8">
    <location>
        <begin position="370"/>
        <end position="392"/>
    </location>
</feature>
<dbReference type="PRINTS" id="PR01130">
    <property type="entry name" value="DERENTRNSPRT"/>
</dbReference>
<dbReference type="GeneID" id="64596950"/>
<feature type="transmembrane region" description="Helical" evidence="8">
    <location>
        <begin position="335"/>
        <end position="358"/>
    </location>
</feature>
<feature type="region of interest" description="Disordered" evidence="7">
    <location>
        <begin position="1"/>
        <end position="37"/>
    </location>
</feature>
<evidence type="ECO:0000256" key="8">
    <source>
        <dbReference type="SAM" id="Phobius"/>
    </source>
</evidence>
<feature type="transmembrane region" description="Helical" evidence="8">
    <location>
        <begin position="85"/>
        <end position="105"/>
    </location>
</feature>